<dbReference type="GO" id="GO:0004531">
    <property type="term" value="F:deoxyribonuclease II activity"/>
    <property type="evidence" value="ECO:0007669"/>
    <property type="project" value="InterPro"/>
</dbReference>
<reference evidence="3 4" key="1">
    <citation type="submission" date="2019-03" db="EMBL/GenBank/DDBJ databases">
        <title>Single cell metagenomics reveals metabolic interactions within the superorganism composed of flagellate Streblomastix strix and complex community of Bacteroidetes bacteria on its surface.</title>
        <authorList>
            <person name="Treitli S.C."/>
            <person name="Kolisko M."/>
            <person name="Husnik F."/>
            <person name="Keeling P."/>
            <person name="Hampl V."/>
        </authorList>
    </citation>
    <scope>NUCLEOTIDE SEQUENCE [LARGE SCALE GENOMIC DNA]</scope>
    <source>
        <strain evidence="3">ST1C</strain>
    </source>
</reference>
<comment type="similarity">
    <text evidence="1">Belongs to the DNase II family.</text>
</comment>
<protein>
    <submittedName>
        <fullName evidence="3">Putative deoxyribonuclease II</fullName>
    </submittedName>
</protein>
<organism evidence="3 4">
    <name type="scientific">Streblomastix strix</name>
    <dbReference type="NCBI Taxonomy" id="222440"/>
    <lineage>
        <taxon>Eukaryota</taxon>
        <taxon>Metamonada</taxon>
        <taxon>Preaxostyla</taxon>
        <taxon>Oxymonadida</taxon>
        <taxon>Streblomastigidae</taxon>
        <taxon>Streblomastix</taxon>
    </lineage>
</organism>
<dbReference type="InterPro" id="IPR004947">
    <property type="entry name" value="DNase_II"/>
</dbReference>
<sequence length="285" mass="32704">MRRIWITAVIDNDDKYAYLGSTTGDIVAIDIQNYYLKHFGPVKDKYILQADITANDSPLSRTLLPLYQSNTDVTFMYNDEIPPKTHTDNQANNYGHTKGVIGYAQDEGFWLIHSCPKFPPTPLQQYSYPYSGQEMGQSFLCLTLDSQNLNQVGILQQFNHPLRYVHRITTSASSVMPDLADAMNDSFVRKKDNSTFTILDLNTRNNMRFRGYAKTENFGKELQGQLIAPDIGEDMEWQTWLQSPEDPYCPSQQSKQVYSILNISAPFDPNTYNTQSQKKECNQFR</sequence>
<proteinExistence type="inferred from homology"/>
<evidence type="ECO:0000256" key="2">
    <source>
        <dbReference type="ARBA" id="ARBA00022801"/>
    </source>
</evidence>
<evidence type="ECO:0000313" key="3">
    <source>
        <dbReference type="EMBL" id="KAA6388506.1"/>
    </source>
</evidence>
<keyword evidence="2" id="KW-0378">Hydrolase</keyword>
<dbReference type="PANTHER" id="PTHR10858">
    <property type="entry name" value="DEOXYRIBONUCLEASE II"/>
    <property type="match status" value="1"/>
</dbReference>
<name>A0A5J4W1T7_9EUKA</name>
<comment type="caution">
    <text evidence="3">The sequence shown here is derived from an EMBL/GenBank/DDBJ whole genome shotgun (WGS) entry which is preliminary data.</text>
</comment>
<dbReference type="Proteomes" id="UP000324800">
    <property type="component" value="Unassembled WGS sequence"/>
</dbReference>
<accession>A0A5J4W1T7</accession>
<dbReference type="EMBL" id="SNRW01003955">
    <property type="protein sequence ID" value="KAA6388506.1"/>
    <property type="molecule type" value="Genomic_DNA"/>
</dbReference>
<evidence type="ECO:0000313" key="4">
    <source>
        <dbReference type="Proteomes" id="UP000324800"/>
    </source>
</evidence>
<feature type="non-terminal residue" evidence="3">
    <location>
        <position position="285"/>
    </location>
</feature>
<dbReference type="AlphaFoldDB" id="A0A5J4W1T7"/>
<dbReference type="PANTHER" id="PTHR10858:SF23">
    <property type="entry name" value="DEOXYRIBONUCLEASE II"/>
    <property type="match status" value="1"/>
</dbReference>
<evidence type="ECO:0000256" key="1">
    <source>
        <dbReference type="ARBA" id="ARBA00007527"/>
    </source>
</evidence>
<gene>
    <name evidence="3" type="ORF">EZS28_015965</name>
</gene>
<dbReference type="Pfam" id="PF03265">
    <property type="entry name" value="DNase_II"/>
    <property type="match status" value="1"/>
</dbReference>
<dbReference type="OrthoDB" id="10261598at2759"/>